<keyword evidence="1" id="KW-0540">Nuclease</keyword>
<evidence type="ECO:0000256" key="3">
    <source>
        <dbReference type="ARBA" id="ARBA00022839"/>
    </source>
</evidence>
<dbReference type="SUPFAM" id="SSF53098">
    <property type="entry name" value="Ribonuclease H-like"/>
    <property type="match status" value="1"/>
</dbReference>
<dbReference type="InterPro" id="IPR036397">
    <property type="entry name" value="RNaseH_sf"/>
</dbReference>
<dbReference type="Pfam" id="PF00929">
    <property type="entry name" value="RNase_T"/>
    <property type="match status" value="1"/>
</dbReference>
<dbReference type="PATRIC" id="fig|742823.3.peg.1212"/>
<organism evidence="5 6">
    <name type="scientific">Sutterella wadsworthensis 2_1_59BFAA</name>
    <dbReference type="NCBI Taxonomy" id="742823"/>
    <lineage>
        <taxon>Bacteria</taxon>
        <taxon>Pseudomonadati</taxon>
        <taxon>Pseudomonadota</taxon>
        <taxon>Betaproteobacteria</taxon>
        <taxon>Burkholderiales</taxon>
        <taxon>Sutterellaceae</taxon>
        <taxon>Sutterella</taxon>
    </lineage>
</organism>
<dbReference type="Proteomes" id="UP000005835">
    <property type="component" value="Unassembled WGS sequence"/>
</dbReference>
<dbReference type="OrthoDB" id="9803913at2"/>
<proteinExistence type="predicted"/>
<dbReference type="GO" id="GO:0003676">
    <property type="term" value="F:nucleic acid binding"/>
    <property type="evidence" value="ECO:0007669"/>
    <property type="project" value="InterPro"/>
</dbReference>
<dbReference type="InterPro" id="IPR012337">
    <property type="entry name" value="RNaseH-like_sf"/>
</dbReference>
<keyword evidence="6" id="KW-1185">Reference proteome</keyword>
<evidence type="ECO:0000313" key="6">
    <source>
        <dbReference type="Proteomes" id="UP000005835"/>
    </source>
</evidence>
<dbReference type="eggNOG" id="COG0847">
    <property type="taxonomic scope" value="Bacteria"/>
</dbReference>
<dbReference type="STRING" id="742823.HMPREF9465_01220"/>
<gene>
    <name evidence="5" type="ORF">HMPREF9465_01220</name>
</gene>
<keyword evidence="3" id="KW-0269">Exonuclease</keyword>
<feature type="domain" description="Exonuclease" evidence="4">
    <location>
        <begin position="99"/>
        <end position="269"/>
    </location>
</feature>
<accession>K1JHJ8</accession>
<dbReference type="GO" id="GO:0008408">
    <property type="term" value="F:3'-5' exonuclease activity"/>
    <property type="evidence" value="ECO:0007669"/>
    <property type="project" value="TreeGrafter"/>
</dbReference>
<evidence type="ECO:0000313" key="5">
    <source>
        <dbReference type="EMBL" id="EKB31115.1"/>
    </source>
</evidence>
<name>K1JHJ8_9BURK</name>
<evidence type="ECO:0000256" key="1">
    <source>
        <dbReference type="ARBA" id="ARBA00022722"/>
    </source>
</evidence>
<reference evidence="5 6" key="1">
    <citation type="submission" date="2012-05" db="EMBL/GenBank/DDBJ databases">
        <title>The Genome Sequence of Sutterella wadsworthensis 2_1_59BFAA.</title>
        <authorList>
            <consortium name="The Broad Institute Genome Sequencing Platform"/>
            <person name="Earl A."/>
            <person name="Ward D."/>
            <person name="Feldgarden M."/>
            <person name="Gevers D."/>
            <person name="Daigneault M."/>
            <person name="Strauss J."/>
            <person name="Allen-Vercoe E."/>
            <person name="Walker B."/>
            <person name="Young S.K."/>
            <person name="Zeng Q."/>
            <person name="Gargeya S."/>
            <person name="Fitzgerald M."/>
            <person name="Haas B."/>
            <person name="Abouelleil A."/>
            <person name="Alvarado L."/>
            <person name="Arachchi H.M."/>
            <person name="Berlin A.M."/>
            <person name="Chapman S.B."/>
            <person name="Goldberg J."/>
            <person name="Griggs A."/>
            <person name="Gujja S."/>
            <person name="Hansen M."/>
            <person name="Howarth C."/>
            <person name="Imamovic A."/>
            <person name="Larimer J."/>
            <person name="McCowen C."/>
            <person name="Montmayeur A."/>
            <person name="Murphy C."/>
            <person name="Neiman D."/>
            <person name="Pearson M."/>
            <person name="Priest M."/>
            <person name="Roberts A."/>
            <person name="Saif S."/>
            <person name="Shea T."/>
            <person name="Sisk P."/>
            <person name="Sykes S."/>
            <person name="Wortman J."/>
            <person name="Nusbaum C."/>
            <person name="Birren B."/>
        </authorList>
    </citation>
    <scope>NUCLEOTIDE SEQUENCE [LARGE SCALE GENOMIC DNA]</scope>
    <source>
        <strain evidence="5 6">2_1_59BFAA</strain>
    </source>
</reference>
<dbReference type="RefSeq" id="WP_005435130.1">
    <property type="nucleotide sequence ID" value="NZ_JH815516.1"/>
</dbReference>
<dbReference type="PANTHER" id="PTHR30231:SF4">
    <property type="entry name" value="PROTEIN NEN2"/>
    <property type="match status" value="1"/>
</dbReference>
<evidence type="ECO:0000259" key="4">
    <source>
        <dbReference type="SMART" id="SM00479"/>
    </source>
</evidence>
<dbReference type="HOGENOM" id="CLU_1015366_0_0_4"/>
<dbReference type="AlphaFoldDB" id="K1JHJ8"/>
<protein>
    <recommendedName>
        <fullName evidence="4">Exonuclease domain-containing protein</fullName>
    </recommendedName>
</protein>
<dbReference type="PANTHER" id="PTHR30231">
    <property type="entry name" value="DNA POLYMERASE III SUBUNIT EPSILON"/>
    <property type="match status" value="1"/>
</dbReference>
<dbReference type="Gene3D" id="3.30.420.10">
    <property type="entry name" value="Ribonuclease H-like superfamily/Ribonuclease H"/>
    <property type="match status" value="1"/>
</dbReference>
<dbReference type="InterPro" id="IPR013520">
    <property type="entry name" value="Ribonucl_H"/>
</dbReference>
<comment type="caution">
    <text evidence="5">The sequence shown here is derived from an EMBL/GenBank/DDBJ whole genome shotgun (WGS) entry which is preliminary data.</text>
</comment>
<sequence>MTVILPHAVLPHASAATLLPSERHPAARPARPARPVPPAPLSPALSKLLARLPVQDDGEALRQSLFHSGTHFNPDLLTSEAERRARLEGVHAALDRAESLVFLDTESTGGRNGRLIEVALVETDVEQNVTGGLHFRCNPHRRSLAGARRVHGIQDCELEHCPEFAARADELLEAVRGKTVVIHDRTMDLLWLNRELQAARPGAPRFEDRCTVVDSFVLARAIPSERRRNGLDALLEWYGLGARGGHHDAYGDAALLSRVFFELWWDLDEWLYGE</sequence>
<dbReference type="EMBL" id="ADMG01000031">
    <property type="protein sequence ID" value="EKB31115.1"/>
    <property type="molecule type" value="Genomic_DNA"/>
</dbReference>
<keyword evidence="2" id="KW-0378">Hydrolase</keyword>
<dbReference type="SMART" id="SM00479">
    <property type="entry name" value="EXOIII"/>
    <property type="match status" value="1"/>
</dbReference>
<dbReference type="GO" id="GO:0005829">
    <property type="term" value="C:cytosol"/>
    <property type="evidence" value="ECO:0007669"/>
    <property type="project" value="TreeGrafter"/>
</dbReference>
<dbReference type="GO" id="GO:0006259">
    <property type="term" value="P:DNA metabolic process"/>
    <property type="evidence" value="ECO:0007669"/>
    <property type="project" value="UniProtKB-ARBA"/>
</dbReference>
<evidence type="ECO:0000256" key="2">
    <source>
        <dbReference type="ARBA" id="ARBA00022801"/>
    </source>
</evidence>